<evidence type="ECO:0000259" key="4">
    <source>
        <dbReference type="PROSITE" id="PS50056"/>
    </source>
</evidence>
<evidence type="ECO:0000313" key="5">
    <source>
        <dbReference type="EMBL" id="KAJ5387492.1"/>
    </source>
</evidence>
<dbReference type="PANTHER" id="PTHR19134">
    <property type="entry name" value="RECEPTOR-TYPE TYROSINE-PROTEIN PHOSPHATASE"/>
    <property type="match status" value="1"/>
</dbReference>
<evidence type="ECO:0000313" key="6">
    <source>
        <dbReference type="Proteomes" id="UP001147747"/>
    </source>
</evidence>
<comment type="caution">
    <text evidence="5">The sequence shown here is derived from an EMBL/GenBank/DDBJ whole genome shotgun (WGS) entry which is preliminary data.</text>
</comment>
<dbReference type="PROSITE" id="PS50055">
    <property type="entry name" value="TYR_PHOSPHATASE_PTP"/>
    <property type="match status" value="1"/>
</dbReference>
<feature type="domain" description="Tyrosine specific protein phosphatases" evidence="4">
    <location>
        <begin position="132"/>
        <end position="213"/>
    </location>
</feature>
<evidence type="ECO:0000256" key="1">
    <source>
        <dbReference type="ARBA" id="ARBA00009649"/>
    </source>
</evidence>
<dbReference type="InterPro" id="IPR003595">
    <property type="entry name" value="Tyr_Pase_cat"/>
</dbReference>
<dbReference type="InterPro" id="IPR000387">
    <property type="entry name" value="Tyr_Pase_dom"/>
</dbReference>
<dbReference type="PROSITE" id="PS50056">
    <property type="entry name" value="TYR_PHOSPHATASE_2"/>
    <property type="match status" value="1"/>
</dbReference>
<dbReference type="GeneID" id="81373650"/>
<dbReference type="InterPro" id="IPR000242">
    <property type="entry name" value="PTP_cat"/>
</dbReference>
<accession>A0A9W9VQJ0</accession>
<dbReference type="EMBL" id="JAPZBU010000009">
    <property type="protein sequence ID" value="KAJ5387492.1"/>
    <property type="molecule type" value="Genomic_DNA"/>
</dbReference>
<feature type="region of interest" description="Disordered" evidence="2">
    <location>
        <begin position="1"/>
        <end position="70"/>
    </location>
</feature>
<evidence type="ECO:0000256" key="2">
    <source>
        <dbReference type="SAM" id="MobiDB-lite"/>
    </source>
</evidence>
<dbReference type="AlphaFoldDB" id="A0A9W9VQJ0"/>
<evidence type="ECO:0000259" key="3">
    <source>
        <dbReference type="PROSITE" id="PS50055"/>
    </source>
</evidence>
<gene>
    <name evidence="5" type="ORF">N7509_010033</name>
</gene>
<dbReference type="OrthoDB" id="10253954at2759"/>
<feature type="compositionally biased region" description="Polar residues" evidence="2">
    <location>
        <begin position="1"/>
        <end position="10"/>
    </location>
</feature>
<protein>
    <recommendedName>
        <fullName evidence="7">Tyrosine specific protein phosphatases domain-containing protein</fullName>
    </recommendedName>
</protein>
<dbReference type="InterPro" id="IPR050348">
    <property type="entry name" value="Protein-Tyr_Phosphatase"/>
</dbReference>
<dbReference type="Gene3D" id="3.90.190.10">
    <property type="entry name" value="Protein tyrosine phosphatase superfamily"/>
    <property type="match status" value="1"/>
</dbReference>
<dbReference type="Proteomes" id="UP001147747">
    <property type="component" value="Unassembled WGS sequence"/>
</dbReference>
<reference evidence="5" key="1">
    <citation type="submission" date="2022-12" db="EMBL/GenBank/DDBJ databases">
        <authorList>
            <person name="Petersen C."/>
        </authorList>
    </citation>
    <scope>NUCLEOTIDE SEQUENCE</scope>
    <source>
        <strain evidence="5">IBT 29677</strain>
    </source>
</reference>
<reference evidence="5" key="2">
    <citation type="journal article" date="2023" name="IMA Fungus">
        <title>Comparative genomic study of the Penicillium genus elucidates a diverse pangenome and 15 lateral gene transfer events.</title>
        <authorList>
            <person name="Petersen C."/>
            <person name="Sorensen T."/>
            <person name="Nielsen M.R."/>
            <person name="Sondergaard T.E."/>
            <person name="Sorensen J.L."/>
            <person name="Fitzpatrick D.A."/>
            <person name="Frisvad J.C."/>
            <person name="Nielsen K.L."/>
        </authorList>
    </citation>
    <scope>NUCLEOTIDE SEQUENCE</scope>
    <source>
        <strain evidence="5">IBT 29677</strain>
    </source>
</reference>
<dbReference type="PRINTS" id="PR00700">
    <property type="entry name" value="PRTYPHPHTASE"/>
</dbReference>
<dbReference type="SMART" id="SM00194">
    <property type="entry name" value="PTPc"/>
    <property type="match status" value="1"/>
</dbReference>
<dbReference type="GO" id="GO:0004725">
    <property type="term" value="F:protein tyrosine phosphatase activity"/>
    <property type="evidence" value="ECO:0007669"/>
    <property type="project" value="InterPro"/>
</dbReference>
<dbReference type="PANTHER" id="PTHR19134:SF449">
    <property type="entry name" value="TYROSINE-PROTEIN PHOSPHATASE 1"/>
    <property type="match status" value="1"/>
</dbReference>
<proteinExistence type="inferred from homology"/>
<evidence type="ECO:0008006" key="7">
    <source>
        <dbReference type="Google" id="ProtNLM"/>
    </source>
</evidence>
<comment type="similarity">
    <text evidence="1">Belongs to the protein-tyrosine phosphatase family. Non-receptor class subfamily.</text>
</comment>
<name>A0A9W9VQJ0_9EURO</name>
<dbReference type="InterPro" id="IPR029021">
    <property type="entry name" value="Prot-tyrosine_phosphatase-like"/>
</dbReference>
<dbReference type="RefSeq" id="XP_056485290.1">
    <property type="nucleotide sequence ID" value="XM_056634670.1"/>
</dbReference>
<sequence length="216" mass="24214">MILTENSIKSFATPEEEAEKVQVEEGTPVEPAIVEQPHSEGTASDEKVKEPLITESAGQEEESDAFVTDQSGHKKTLQNIGKVTLLESWFDAKSGSEIRKLELTIGSESKIVWHFLFPRWADYSTPKGGDRDALLELIKLSASKSGPDNPSMIHCGAGVGRTRVFIALDYLLQELESGQLLQLADPETDPVFETVNLMREQRMFMVYNEMQFKFIY</sequence>
<feature type="domain" description="Tyrosine-protein phosphatase" evidence="3">
    <location>
        <begin position="98"/>
        <end position="216"/>
    </location>
</feature>
<dbReference type="Pfam" id="PF00102">
    <property type="entry name" value="Y_phosphatase"/>
    <property type="match status" value="1"/>
</dbReference>
<organism evidence="5 6">
    <name type="scientific">Penicillium cosmopolitanum</name>
    <dbReference type="NCBI Taxonomy" id="1131564"/>
    <lineage>
        <taxon>Eukaryota</taxon>
        <taxon>Fungi</taxon>
        <taxon>Dikarya</taxon>
        <taxon>Ascomycota</taxon>
        <taxon>Pezizomycotina</taxon>
        <taxon>Eurotiomycetes</taxon>
        <taxon>Eurotiomycetidae</taxon>
        <taxon>Eurotiales</taxon>
        <taxon>Aspergillaceae</taxon>
        <taxon>Penicillium</taxon>
    </lineage>
</organism>
<dbReference type="SMART" id="SM00404">
    <property type="entry name" value="PTPc_motif"/>
    <property type="match status" value="1"/>
</dbReference>
<dbReference type="SUPFAM" id="SSF52799">
    <property type="entry name" value="(Phosphotyrosine protein) phosphatases II"/>
    <property type="match status" value="1"/>
</dbReference>
<keyword evidence="6" id="KW-1185">Reference proteome</keyword>